<reference evidence="2" key="1">
    <citation type="submission" date="2021-02" db="EMBL/GenBank/DDBJ databases">
        <authorList>
            <person name="Nowell W R."/>
        </authorList>
    </citation>
    <scope>NUCLEOTIDE SEQUENCE</scope>
</reference>
<gene>
    <name evidence="1" type="ORF">SMN809_LOCUS36615</name>
    <name evidence="2" type="ORF">SMN809_LOCUS47615</name>
</gene>
<dbReference type="EMBL" id="CAJOBI010151209">
    <property type="protein sequence ID" value="CAF4811554.1"/>
    <property type="molecule type" value="Genomic_DNA"/>
</dbReference>
<sequence length="32" mass="3460">GSRNSTANFLCLSGNPLNNCSIPTSPPEEYFE</sequence>
<name>A0A8S3BK70_9BILA</name>
<protein>
    <submittedName>
        <fullName evidence="2">Uncharacterized protein</fullName>
    </submittedName>
</protein>
<proteinExistence type="predicted"/>
<accession>A0A8S3BK70</accession>
<dbReference type="AlphaFoldDB" id="A0A8S3BK70"/>
<dbReference type="Proteomes" id="UP000676336">
    <property type="component" value="Unassembled WGS sequence"/>
</dbReference>
<comment type="caution">
    <text evidence="2">The sequence shown here is derived from an EMBL/GenBank/DDBJ whole genome shotgun (WGS) entry which is preliminary data.</text>
</comment>
<dbReference type="EMBL" id="CAJOBI010090677">
    <property type="protein sequence ID" value="CAF4540875.1"/>
    <property type="molecule type" value="Genomic_DNA"/>
</dbReference>
<evidence type="ECO:0000313" key="2">
    <source>
        <dbReference type="EMBL" id="CAF4811554.1"/>
    </source>
</evidence>
<evidence type="ECO:0000313" key="1">
    <source>
        <dbReference type="EMBL" id="CAF4540875.1"/>
    </source>
</evidence>
<organism evidence="2 3">
    <name type="scientific">Rotaria magnacalcarata</name>
    <dbReference type="NCBI Taxonomy" id="392030"/>
    <lineage>
        <taxon>Eukaryota</taxon>
        <taxon>Metazoa</taxon>
        <taxon>Spiralia</taxon>
        <taxon>Gnathifera</taxon>
        <taxon>Rotifera</taxon>
        <taxon>Eurotatoria</taxon>
        <taxon>Bdelloidea</taxon>
        <taxon>Philodinida</taxon>
        <taxon>Philodinidae</taxon>
        <taxon>Rotaria</taxon>
    </lineage>
</organism>
<feature type="non-terminal residue" evidence="2">
    <location>
        <position position="1"/>
    </location>
</feature>
<evidence type="ECO:0000313" key="3">
    <source>
        <dbReference type="Proteomes" id="UP000676336"/>
    </source>
</evidence>